<accession>A0A1H6QJX7</accession>
<evidence type="ECO:0000313" key="3">
    <source>
        <dbReference type="Proteomes" id="UP000199702"/>
    </source>
</evidence>
<keyword evidence="1" id="KW-0732">Signal</keyword>
<feature type="chain" id="PRO_5011783033" evidence="1">
    <location>
        <begin position="23"/>
        <end position="609"/>
    </location>
</feature>
<protein>
    <submittedName>
        <fullName evidence="2">Uncharacterized protein</fullName>
    </submittedName>
</protein>
<gene>
    <name evidence="2" type="ORF">SAMN05660918_0325</name>
</gene>
<evidence type="ECO:0000313" key="2">
    <source>
        <dbReference type="EMBL" id="SEI39595.1"/>
    </source>
</evidence>
<sequence>MFLKHKSLFFVLILFCYQLSLAQKTEIKKDTSKGYRDIEKYSKKRKFTKFVHKLIFNPVAKEKVKKSKKKKKNPTNIYNKYEGKIIRNIEITTLDPFGYSDIDSTQKPKIFAQKAGNALHLKTKNIAIRNLLLIKRNKPLDSLLIKESERLIRSQRFTRSVTSHMKVVSGDSVDVYIRVLDSWSLIPDASTSTSKSKFYLKEKNIFGLGHEFSNSYIKSLKSNQEGYSISYFIPTILNSFISTRLNYEIDLDGNFAKSINIERPFFSSYTRWAAGVNLGQNLNKVLTSDLNQIEAIQNAKFNYQDYWAGHAFRIFKGNSEYSRTTNFITSARFYNKNFTEQPFINPDSLNIYSSEKLYLISLGISSRKFTQDKYIFNFNVVEDVASGFVYNITTGYQKKYGEYKFYAGARVEIGDYFKFGYLSGNLETGTFLDLGKTNQTATSLRFTYFTNLLEIGKWKFRQFIKPQLIIGNNRLNTNQDRLTLNDDDNGIDGFSSSTLFGTKKLLMTVQTQGYSPWRVIGFRLNPYLSYTAGMLGQKDIGFSKSKLYSKISVGVIISNDYLIFNSFQFSLSYYPNIPDGNSIFKTNANSTSDFSLQNFELSKPSLIAY</sequence>
<feature type="signal peptide" evidence="1">
    <location>
        <begin position="1"/>
        <end position="22"/>
    </location>
</feature>
<dbReference type="Proteomes" id="UP000199702">
    <property type="component" value="Unassembled WGS sequence"/>
</dbReference>
<organism evidence="2 3">
    <name type="scientific">Flavobacterium terrigena</name>
    <dbReference type="NCBI Taxonomy" id="402734"/>
    <lineage>
        <taxon>Bacteria</taxon>
        <taxon>Pseudomonadati</taxon>
        <taxon>Bacteroidota</taxon>
        <taxon>Flavobacteriia</taxon>
        <taxon>Flavobacteriales</taxon>
        <taxon>Flavobacteriaceae</taxon>
        <taxon>Flavobacterium</taxon>
    </lineage>
</organism>
<dbReference type="AlphaFoldDB" id="A0A1H6QJX7"/>
<name>A0A1H6QJX7_9FLAO</name>
<dbReference type="EMBL" id="FNYA01000001">
    <property type="protein sequence ID" value="SEI39595.1"/>
    <property type="molecule type" value="Genomic_DNA"/>
</dbReference>
<proteinExistence type="predicted"/>
<keyword evidence="3" id="KW-1185">Reference proteome</keyword>
<evidence type="ECO:0000256" key="1">
    <source>
        <dbReference type="SAM" id="SignalP"/>
    </source>
</evidence>
<dbReference type="STRING" id="402734.SAMN05660918_0325"/>
<reference evidence="3" key="1">
    <citation type="submission" date="2016-10" db="EMBL/GenBank/DDBJ databases">
        <authorList>
            <person name="Varghese N."/>
            <person name="Submissions S."/>
        </authorList>
    </citation>
    <scope>NUCLEOTIDE SEQUENCE [LARGE SCALE GENOMIC DNA]</scope>
    <source>
        <strain evidence="3">DSM 17934</strain>
    </source>
</reference>